<dbReference type="PRINTS" id="PR00455">
    <property type="entry name" value="HTHTETR"/>
</dbReference>
<feature type="DNA-binding region" description="H-T-H motif" evidence="4">
    <location>
        <begin position="27"/>
        <end position="46"/>
    </location>
</feature>
<dbReference type="SUPFAM" id="SSF48498">
    <property type="entry name" value="Tetracyclin repressor-like, C-terminal domain"/>
    <property type="match status" value="1"/>
</dbReference>
<dbReference type="InterPro" id="IPR009057">
    <property type="entry name" value="Homeodomain-like_sf"/>
</dbReference>
<evidence type="ECO:0000313" key="7">
    <source>
        <dbReference type="Proteomes" id="UP000245634"/>
    </source>
</evidence>
<comment type="caution">
    <text evidence="6">The sequence shown here is derived from an EMBL/GenBank/DDBJ whole genome shotgun (WGS) entry which is preliminary data.</text>
</comment>
<dbReference type="Proteomes" id="UP000245634">
    <property type="component" value="Unassembled WGS sequence"/>
</dbReference>
<dbReference type="Gene3D" id="1.10.357.10">
    <property type="entry name" value="Tetracycline Repressor, domain 2"/>
    <property type="match status" value="1"/>
</dbReference>
<dbReference type="InterPro" id="IPR001647">
    <property type="entry name" value="HTH_TetR"/>
</dbReference>
<keyword evidence="7" id="KW-1185">Reference proteome</keyword>
<evidence type="ECO:0000256" key="2">
    <source>
        <dbReference type="ARBA" id="ARBA00023125"/>
    </source>
</evidence>
<evidence type="ECO:0000256" key="4">
    <source>
        <dbReference type="PROSITE-ProRule" id="PRU00335"/>
    </source>
</evidence>
<dbReference type="InterPro" id="IPR050109">
    <property type="entry name" value="HTH-type_TetR-like_transc_reg"/>
</dbReference>
<dbReference type="FunFam" id="1.10.10.60:FF:000141">
    <property type="entry name" value="TetR family transcriptional regulator"/>
    <property type="match status" value="1"/>
</dbReference>
<sequence length="193" mass="22144">MEGMDKRETILQAASRAFATKGFHDSKVEEIASVAGVAKGTVYLYFKDKSTLLYEVLHYTREKYKHGLEEETERYTTAYDKLLGYTRFHLAQFPNMVKLHKLNMEQLTKFHNDPSSRRRMKDEQEGMMDFLTQIVQLGMDSGEFRTVNARDAALLCWGAMHANVHWAMVNEVEEIDSDRAEGIVNLILSGIGK</sequence>
<dbReference type="EMBL" id="QGGL01000013">
    <property type="protein sequence ID" value="PWK09617.1"/>
    <property type="molecule type" value="Genomic_DNA"/>
</dbReference>
<keyword evidence="1" id="KW-0805">Transcription regulation</keyword>
<dbReference type="GO" id="GO:0045892">
    <property type="term" value="P:negative regulation of DNA-templated transcription"/>
    <property type="evidence" value="ECO:0007669"/>
    <property type="project" value="InterPro"/>
</dbReference>
<evidence type="ECO:0000256" key="1">
    <source>
        <dbReference type="ARBA" id="ARBA00023015"/>
    </source>
</evidence>
<dbReference type="AlphaFoldDB" id="A0A316D6L3"/>
<feature type="domain" description="HTH tetR-type" evidence="5">
    <location>
        <begin position="4"/>
        <end position="64"/>
    </location>
</feature>
<reference evidence="6 7" key="1">
    <citation type="submission" date="2018-05" db="EMBL/GenBank/DDBJ databases">
        <title>Genomic Encyclopedia of Type Strains, Phase IV (KMG-IV): sequencing the most valuable type-strain genomes for metagenomic binning, comparative biology and taxonomic classification.</title>
        <authorList>
            <person name="Goeker M."/>
        </authorList>
    </citation>
    <scope>NUCLEOTIDE SEQUENCE [LARGE SCALE GENOMIC DNA]</scope>
    <source>
        <strain evidence="6 7">DSM 18773</strain>
    </source>
</reference>
<name>A0A316D6L3_9BACL</name>
<dbReference type="PANTHER" id="PTHR30055">
    <property type="entry name" value="HTH-TYPE TRANSCRIPTIONAL REGULATOR RUTR"/>
    <property type="match status" value="1"/>
</dbReference>
<keyword evidence="3" id="KW-0804">Transcription</keyword>
<evidence type="ECO:0000313" key="6">
    <source>
        <dbReference type="EMBL" id="PWK09617.1"/>
    </source>
</evidence>
<keyword evidence="2 4" id="KW-0238">DNA-binding</keyword>
<dbReference type="InterPro" id="IPR013571">
    <property type="entry name" value="Tscrpt_reg_QacR_C"/>
</dbReference>
<dbReference type="SUPFAM" id="SSF46689">
    <property type="entry name" value="Homeodomain-like"/>
    <property type="match status" value="1"/>
</dbReference>
<proteinExistence type="predicted"/>
<dbReference type="PROSITE" id="PS50977">
    <property type="entry name" value="HTH_TETR_2"/>
    <property type="match status" value="1"/>
</dbReference>
<dbReference type="Pfam" id="PF00440">
    <property type="entry name" value="TetR_N"/>
    <property type="match status" value="1"/>
</dbReference>
<evidence type="ECO:0000259" key="5">
    <source>
        <dbReference type="PROSITE" id="PS50977"/>
    </source>
</evidence>
<dbReference type="Pfam" id="PF08360">
    <property type="entry name" value="TetR_C_5"/>
    <property type="match status" value="1"/>
</dbReference>
<accession>A0A316D6L3</accession>
<dbReference type="GO" id="GO:0003700">
    <property type="term" value="F:DNA-binding transcription factor activity"/>
    <property type="evidence" value="ECO:0007669"/>
    <property type="project" value="InterPro"/>
</dbReference>
<dbReference type="GO" id="GO:0000976">
    <property type="term" value="F:transcription cis-regulatory region binding"/>
    <property type="evidence" value="ECO:0007669"/>
    <property type="project" value="TreeGrafter"/>
</dbReference>
<dbReference type="OrthoDB" id="9780824at2"/>
<dbReference type="PANTHER" id="PTHR30055:SF234">
    <property type="entry name" value="HTH-TYPE TRANSCRIPTIONAL REGULATOR BETI"/>
    <property type="match status" value="1"/>
</dbReference>
<dbReference type="InterPro" id="IPR036271">
    <property type="entry name" value="Tet_transcr_reg_TetR-rel_C_sf"/>
</dbReference>
<evidence type="ECO:0000256" key="3">
    <source>
        <dbReference type="ARBA" id="ARBA00023163"/>
    </source>
</evidence>
<protein>
    <submittedName>
        <fullName evidence="6">TetR family transcriptional regulator</fullName>
    </submittedName>
</protein>
<gene>
    <name evidence="6" type="ORF">C7459_11351</name>
</gene>
<organism evidence="6 7">
    <name type="scientific">Tumebacillus permanentifrigoris</name>
    <dbReference type="NCBI Taxonomy" id="378543"/>
    <lineage>
        <taxon>Bacteria</taxon>
        <taxon>Bacillati</taxon>
        <taxon>Bacillota</taxon>
        <taxon>Bacilli</taxon>
        <taxon>Bacillales</taxon>
        <taxon>Alicyclobacillaceae</taxon>
        <taxon>Tumebacillus</taxon>
    </lineage>
</organism>
<dbReference type="Gene3D" id="1.10.10.60">
    <property type="entry name" value="Homeodomain-like"/>
    <property type="match status" value="1"/>
</dbReference>